<organism evidence="1">
    <name type="scientific">Arion vulgaris</name>
    <dbReference type="NCBI Taxonomy" id="1028688"/>
    <lineage>
        <taxon>Eukaryota</taxon>
        <taxon>Metazoa</taxon>
        <taxon>Spiralia</taxon>
        <taxon>Lophotrochozoa</taxon>
        <taxon>Mollusca</taxon>
        <taxon>Gastropoda</taxon>
        <taxon>Heterobranchia</taxon>
        <taxon>Euthyneura</taxon>
        <taxon>Panpulmonata</taxon>
        <taxon>Eupulmonata</taxon>
        <taxon>Stylommatophora</taxon>
        <taxon>Helicina</taxon>
        <taxon>Arionoidea</taxon>
        <taxon>Arionidae</taxon>
        <taxon>Arion</taxon>
    </lineage>
</organism>
<name>A0A0B7A3X9_9EUPU</name>
<evidence type="ECO:0000313" key="1">
    <source>
        <dbReference type="EMBL" id="CEK74685.1"/>
    </source>
</evidence>
<dbReference type="EMBL" id="HACG01027820">
    <property type="protein sequence ID" value="CEK74685.1"/>
    <property type="molecule type" value="Transcribed_RNA"/>
</dbReference>
<dbReference type="AlphaFoldDB" id="A0A0B7A3X9"/>
<sequence>MKKPNRNIFLRTEYAVWLQMHTKKRAQRCLPQTQPMNVIREPGKQCITKLAYENMLYKIFY</sequence>
<protein>
    <submittedName>
        <fullName evidence="1">Uncharacterized protein</fullName>
    </submittedName>
</protein>
<proteinExistence type="predicted"/>
<reference evidence="1" key="1">
    <citation type="submission" date="2014-12" db="EMBL/GenBank/DDBJ databases">
        <title>Insight into the proteome of Arion vulgaris.</title>
        <authorList>
            <person name="Aradska J."/>
            <person name="Bulat T."/>
            <person name="Smidak R."/>
            <person name="Sarate P."/>
            <person name="Gangsoo J."/>
            <person name="Sialana F."/>
            <person name="Bilban M."/>
            <person name="Lubec G."/>
        </authorList>
    </citation>
    <scope>NUCLEOTIDE SEQUENCE</scope>
    <source>
        <tissue evidence="1">Skin</tissue>
    </source>
</reference>
<accession>A0A0B7A3X9</accession>
<gene>
    <name evidence="1" type="primary">ORF92127</name>
</gene>